<dbReference type="PANTHER" id="PTHR35894">
    <property type="entry name" value="GENERAL SECRETION PATHWAY PROTEIN A-RELATED"/>
    <property type="match status" value="1"/>
</dbReference>
<proteinExistence type="predicted"/>
<dbReference type="AlphaFoldDB" id="D6SRQ1"/>
<dbReference type="RefSeq" id="WP_008870725.1">
    <property type="nucleotide sequence ID" value="NZ_ACJN02000003.1"/>
</dbReference>
<name>D6SRQ1_9BACT</name>
<feature type="compositionally biased region" description="Low complexity" evidence="1">
    <location>
        <begin position="339"/>
        <end position="358"/>
    </location>
</feature>
<dbReference type="eggNOG" id="COG1388">
    <property type="taxonomic scope" value="Bacteria"/>
</dbReference>
<feature type="region of interest" description="Disordered" evidence="1">
    <location>
        <begin position="328"/>
        <end position="381"/>
    </location>
</feature>
<gene>
    <name evidence="3" type="ORF">Dthio_PD0695</name>
</gene>
<dbReference type="OrthoDB" id="5416002at2"/>
<dbReference type="PROSITE" id="PS51782">
    <property type="entry name" value="LYSM"/>
    <property type="match status" value="1"/>
</dbReference>
<evidence type="ECO:0000313" key="3">
    <source>
        <dbReference type="EMBL" id="EFI33367.1"/>
    </source>
</evidence>
<dbReference type="SUPFAM" id="SSF52540">
    <property type="entry name" value="P-loop containing nucleoside triphosphate hydrolases"/>
    <property type="match status" value="1"/>
</dbReference>
<dbReference type="InterPro" id="IPR036779">
    <property type="entry name" value="LysM_dom_sf"/>
</dbReference>
<dbReference type="eggNOG" id="COG3267">
    <property type="taxonomic scope" value="Bacteria"/>
</dbReference>
<evidence type="ECO:0000259" key="2">
    <source>
        <dbReference type="PROSITE" id="PS51782"/>
    </source>
</evidence>
<evidence type="ECO:0000256" key="1">
    <source>
        <dbReference type="SAM" id="MobiDB-lite"/>
    </source>
</evidence>
<dbReference type="CDD" id="cd00009">
    <property type="entry name" value="AAA"/>
    <property type="match status" value="1"/>
</dbReference>
<organism evidence="3 4">
    <name type="scientific">Desulfonatronospira thiodismutans ASO3-1</name>
    <dbReference type="NCBI Taxonomy" id="555779"/>
    <lineage>
        <taxon>Bacteria</taxon>
        <taxon>Pseudomonadati</taxon>
        <taxon>Thermodesulfobacteriota</taxon>
        <taxon>Desulfovibrionia</taxon>
        <taxon>Desulfovibrionales</taxon>
        <taxon>Desulfonatronovibrionaceae</taxon>
        <taxon>Desulfonatronospira</taxon>
    </lineage>
</organism>
<dbReference type="InterPro" id="IPR052026">
    <property type="entry name" value="ExeA_AAA_ATPase_DNA-bind"/>
</dbReference>
<dbReference type="PANTHER" id="PTHR35894:SF1">
    <property type="entry name" value="PHOSPHORIBULOKINASE _ URIDINE KINASE FAMILY"/>
    <property type="match status" value="1"/>
</dbReference>
<comment type="caution">
    <text evidence="3">The sequence shown here is derived from an EMBL/GenBank/DDBJ whole genome shotgun (WGS) entry which is preliminary data.</text>
</comment>
<protein>
    <submittedName>
        <fullName evidence="3">Peptidoglycan-binding lysin domain protein</fullName>
    </submittedName>
</protein>
<evidence type="ECO:0000313" key="4">
    <source>
        <dbReference type="Proteomes" id="UP000005496"/>
    </source>
</evidence>
<dbReference type="SMART" id="SM00382">
    <property type="entry name" value="AAA"/>
    <property type="match status" value="1"/>
</dbReference>
<reference evidence="3" key="1">
    <citation type="submission" date="2010-05" db="EMBL/GenBank/DDBJ databases">
        <title>The draft genome of Desulfonatronospira thiodismutans ASO3-1.</title>
        <authorList>
            <consortium name="US DOE Joint Genome Institute (JGI-PGF)"/>
            <person name="Lucas S."/>
            <person name="Copeland A."/>
            <person name="Lapidus A."/>
            <person name="Cheng J.-F."/>
            <person name="Bruce D."/>
            <person name="Goodwin L."/>
            <person name="Pitluck S."/>
            <person name="Chertkov O."/>
            <person name="Brettin T."/>
            <person name="Detter J.C."/>
            <person name="Han C."/>
            <person name="Land M.L."/>
            <person name="Hauser L."/>
            <person name="Kyrpides N."/>
            <person name="Mikhailova N."/>
            <person name="Muyzer G."/>
            <person name="Woyke T."/>
        </authorList>
    </citation>
    <scope>NUCLEOTIDE SEQUENCE [LARGE SCALE GENOMIC DNA]</scope>
    <source>
        <strain evidence="3">ASO3-1</strain>
    </source>
</reference>
<dbReference type="Proteomes" id="UP000005496">
    <property type="component" value="Unassembled WGS sequence"/>
</dbReference>
<dbReference type="Gene3D" id="3.40.50.300">
    <property type="entry name" value="P-loop containing nucleotide triphosphate hydrolases"/>
    <property type="match status" value="1"/>
</dbReference>
<dbReference type="Pfam" id="PF13401">
    <property type="entry name" value="AAA_22"/>
    <property type="match status" value="1"/>
</dbReference>
<dbReference type="GO" id="GO:0016887">
    <property type="term" value="F:ATP hydrolysis activity"/>
    <property type="evidence" value="ECO:0007669"/>
    <property type="project" value="InterPro"/>
</dbReference>
<dbReference type="InterPro" id="IPR018392">
    <property type="entry name" value="LysM"/>
</dbReference>
<dbReference type="Gene3D" id="3.10.350.10">
    <property type="entry name" value="LysM domain"/>
    <property type="match status" value="1"/>
</dbReference>
<dbReference type="InterPro" id="IPR003593">
    <property type="entry name" value="AAA+_ATPase"/>
</dbReference>
<feature type="domain" description="LysM" evidence="2">
    <location>
        <begin position="388"/>
        <end position="438"/>
    </location>
</feature>
<dbReference type="InterPro" id="IPR049945">
    <property type="entry name" value="AAA_22"/>
</dbReference>
<sequence>MDYYKLLQLAREPFANTPDPDMFYPANQHAHCLQKLEVAVRLRRGLCVVSGEVGTGKTTVCRYLYRYLSGDDLFCTHLVLDPCFENSSDFAARLNQELNGREASLGCSSQCQHKEQIQEFILRLGEEEGRIVTLIIDEGQKLSEDCLEFLRELLNFETNEHKLLQIIIFAQDEFLDILKQMPNLQDRVALHYRLEPLSRKDTTSFILHRIQASSTDPSRPPAVTFSLAARRLIYKMTRGYPRRIIHLGHNILLTLVMLERTRITRKVVHRAADSVSSREIPRRSSRPLALAAGTVAVLLALGLLYQAGHLEQAKSRWLAFIASHYDAGDPPSQDSSRYRAPVSPAPDSSPDQQDRPVPAYSLTAKNSPDNDSQPVSTLDASADRDTLGKVTVISRESLWTLADAVYGRGSVAAVQQVAEANPWLTNPDIIHAGQQITLPVISLKSPSSKQQVWIRLAWARDLDQAYQQAYNAGLDSFRVLALNDAQAGFAFWVVHRESFDDPSSARQVLDSKSSSLIQEAEIVSLEDFDRTWKLAGLE</sequence>
<accession>D6SRQ1</accession>
<dbReference type="EMBL" id="ACJN02000003">
    <property type="protein sequence ID" value="EFI33367.1"/>
    <property type="molecule type" value="Genomic_DNA"/>
</dbReference>
<keyword evidence="4" id="KW-1185">Reference proteome</keyword>
<dbReference type="InterPro" id="IPR027417">
    <property type="entry name" value="P-loop_NTPase"/>
</dbReference>
<feature type="compositionally biased region" description="Polar residues" evidence="1">
    <location>
        <begin position="363"/>
        <end position="379"/>
    </location>
</feature>
<dbReference type="SMART" id="SM00257">
    <property type="entry name" value="LysM"/>
    <property type="match status" value="1"/>
</dbReference>